<feature type="compositionally biased region" description="Polar residues" evidence="1">
    <location>
        <begin position="255"/>
        <end position="264"/>
    </location>
</feature>
<proteinExistence type="predicted"/>
<evidence type="ECO:0000313" key="2">
    <source>
        <dbReference type="EMBL" id="CEK71513.1"/>
    </source>
</evidence>
<feature type="compositionally biased region" description="Acidic residues" evidence="1">
    <location>
        <begin position="245"/>
        <end position="254"/>
    </location>
</feature>
<name>A0A0B6ZSK6_9EUPU</name>
<organism evidence="2">
    <name type="scientific">Arion vulgaris</name>
    <dbReference type="NCBI Taxonomy" id="1028688"/>
    <lineage>
        <taxon>Eukaryota</taxon>
        <taxon>Metazoa</taxon>
        <taxon>Spiralia</taxon>
        <taxon>Lophotrochozoa</taxon>
        <taxon>Mollusca</taxon>
        <taxon>Gastropoda</taxon>
        <taxon>Heterobranchia</taxon>
        <taxon>Euthyneura</taxon>
        <taxon>Panpulmonata</taxon>
        <taxon>Eupulmonata</taxon>
        <taxon>Stylommatophora</taxon>
        <taxon>Helicina</taxon>
        <taxon>Arionoidea</taxon>
        <taxon>Arionidae</taxon>
        <taxon>Arion</taxon>
    </lineage>
</organism>
<feature type="compositionally biased region" description="Polar residues" evidence="1">
    <location>
        <begin position="94"/>
        <end position="107"/>
    </location>
</feature>
<feature type="region of interest" description="Disordered" evidence="1">
    <location>
        <begin position="80"/>
        <end position="119"/>
    </location>
</feature>
<dbReference type="GO" id="GO:0051301">
    <property type="term" value="P:cell division"/>
    <property type="evidence" value="ECO:0007669"/>
    <property type="project" value="InterPro"/>
</dbReference>
<dbReference type="Pfam" id="PF08202">
    <property type="entry name" value="MIS13"/>
    <property type="match status" value="1"/>
</dbReference>
<reference evidence="2" key="1">
    <citation type="submission" date="2014-12" db="EMBL/GenBank/DDBJ databases">
        <title>Insight into the proteome of Arion vulgaris.</title>
        <authorList>
            <person name="Aradska J."/>
            <person name="Bulat T."/>
            <person name="Smidak R."/>
            <person name="Sarate P."/>
            <person name="Gangsoo J."/>
            <person name="Sialana F."/>
            <person name="Bilban M."/>
            <person name="Lubec G."/>
        </authorList>
    </citation>
    <scope>NUCLEOTIDE SEQUENCE</scope>
    <source>
        <tissue evidence="2">Skin</tissue>
    </source>
</reference>
<sequence>MLTAVARTNKTWSQNVQTHRPECSILGDVQVSLCDESMKRTASQMEEDTNKKAKKKRRSSLSSYRRSISGSVVSTFNIDAESGSQTSTESGSQKSLASSDDQSLQTSKPEEQRLLPNPANIKMDIITREMKVHIAKLHDECEQWKNLFVTYEEQEELAKLKAMDLTLKIADISADEKELALSEYITSKPLDLGSVKHRLDRLVLQYKFDMETCMQNLHLIQGTMDTVASFNKCLRSQLLYSTETEAQESMDNEDTGQQPGDSKQTVLNYLNYV</sequence>
<evidence type="ECO:0000256" key="1">
    <source>
        <dbReference type="SAM" id="MobiDB-lite"/>
    </source>
</evidence>
<feature type="region of interest" description="Disordered" evidence="1">
    <location>
        <begin position="40"/>
        <end position="63"/>
    </location>
</feature>
<dbReference type="EMBL" id="HACG01024648">
    <property type="protein sequence ID" value="CEK71513.1"/>
    <property type="molecule type" value="Transcribed_RNA"/>
</dbReference>
<dbReference type="InterPro" id="IPR013218">
    <property type="entry name" value="Dsn1/Mis13"/>
</dbReference>
<accession>A0A0B6ZSK6</accession>
<dbReference type="GO" id="GO:0007059">
    <property type="term" value="P:chromosome segregation"/>
    <property type="evidence" value="ECO:0007669"/>
    <property type="project" value="InterPro"/>
</dbReference>
<gene>
    <name evidence="2" type="primary">ORF78720</name>
</gene>
<protein>
    <submittedName>
        <fullName evidence="2">Uncharacterized protein</fullName>
    </submittedName>
</protein>
<feature type="region of interest" description="Disordered" evidence="1">
    <location>
        <begin position="245"/>
        <end position="264"/>
    </location>
</feature>
<dbReference type="AlphaFoldDB" id="A0A0B6ZSK6"/>
<dbReference type="GO" id="GO:0000444">
    <property type="term" value="C:MIS12/MIND type complex"/>
    <property type="evidence" value="ECO:0007669"/>
    <property type="project" value="InterPro"/>
</dbReference>
<feature type="compositionally biased region" description="Low complexity" evidence="1">
    <location>
        <begin position="81"/>
        <end position="93"/>
    </location>
</feature>